<dbReference type="Pfam" id="PF13432">
    <property type="entry name" value="TPR_16"/>
    <property type="match status" value="2"/>
</dbReference>
<gene>
    <name evidence="5" type="ORF">ACPOL_5087</name>
</gene>
<dbReference type="InterPro" id="IPR019734">
    <property type="entry name" value="TPR_rpt"/>
</dbReference>
<evidence type="ECO:0000256" key="1">
    <source>
        <dbReference type="ARBA" id="ARBA00022737"/>
    </source>
</evidence>
<evidence type="ECO:0000313" key="6">
    <source>
        <dbReference type="Proteomes" id="UP000253606"/>
    </source>
</evidence>
<evidence type="ECO:0000256" key="2">
    <source>
        <dbReference type="ARBA" id="ARBA00022803"/>
    </source>
</evidence>
<sequence>MLLVAAAAAVPAIFGQSDVSPVATSKSDALALEQQGSNADAERIWQRIAEEHPKDPEAFAHLGLLESRQENFAAAIENYRKALALGPAVPGIEMNLGLACFKASQFAEAIKAFSAELQGQPPDSPVAGRLITLLGMAHYGMGDYFVAIPYLRKAADEDPQNLPLRLTLAHSCLWSKQYDCVMKVDKEILALNADSAEADMLVGEALDEKGDDAGAMEQFRAATKANPKEPNAHFGLGYLLWKQHHFDEAAPEFQAELENDPSQRQARAYLGDALVELNQYQEALPVLERGEAESSDSAMVHRDLGIVYAEMGRKEDAANELVKAIALDPKDVSPHWRLGKLFQAMGKKDEAKAQFETASAMIHETSRPLTQEIGEPRSKSQP</sequence>
<feature type="repeat" description="TPR" evidence="3">
    <location>
        <begin position="128"/>
        <end position="161"/>
    </location>
</feature>
<keyword evidence="6" id="KW-1185">Reference proteome</keyword>
<feature type="repeat" description="TPR" evidence="3">
    <location>
        <begin position="298"/>
        <end position="331"/>
    </location>
</feature>
<dbReference type="InterPro" id="IPR011990">
    <property type="entry name" value="TPR-like_helical_dom_sf"/>
</dbReference>
<dbReference type="Gene3D" id="1.25.40.10">
    <property type="entry name" value="Tetratricopeptide repeat domain"/>
    <property type="match status" value="3"/>
</dbReference>
<dbReference type="PANTHER" id="PTHR44858">
    <property type="entry name" value="TETRATRICOPEPTIDE REPEAT PROTEIN 6"/>
    <property type="match status" value="1"/>
</dbReference>
<evidence type="ECO:0000256" key="3">
    <source>
        <dbReference type="PROSITE-ProRule" id="PRU00339"/>
    </source>
</evidence>
<dbReference type="SMART" id="SM00028">
    <property type="entry name" value="TPR"/>
    <property type="match status" value="9"/>
</dbReference>
<dbReference type="Pfam" id="PF13414">
    <property type="entry name" value="TPR_11"/>
    <property type="match status" value="1"/>
</dbReference>
<dbReference type="Proteomes" id="UP000253606">
    <property type="component" value="Chromosome"/>
</dbReference>
<name>A0A2Z5G553_9BACT</name>
<dbReference type="KEGG" id="abas:ACPOL_5087"/>
<dbReference type="EMBL" id="CP030840">
    <property type="protein sequence ID" value="AXC14343.1"/>
    <property type="molecule type" value="Genomic_DNA"/>
</dbReference>
<protein>
    <submittedName>
        <fullName evidence="5">TPR domain protein, putative component of TonB system</fullName>
    </submittedName>
</protein>
<evidence type="ECO:0000313" key="5">
    <source>
        <dbReference type="EMBL" id="AXC14343.1"/>
    </source>
</evidence>
<proteinExistence type="predicted"/>
<keyword evidence="1" id="KW-0677">Repeat</keyword>
<dbReference type="SUPFAM" id="SSF48452">
    <property type="entry name" value="TPR-like"/>
    <property type="match status" value="2"/>
</dbReference>
<feature type="repeat" description="TPR" evidence="3">
    <location>
        <begin position="230"/>
        <end position="263"/>
    </location>
</feature>
<dbReference type="InterPro" id="IPR050498">
    <property type="entry name" value="Ycf3"/>
</dbReference>
<reference evidence="5 6" key="1">
    <citation type="journal article" date="2018" name="Front. Microbiol.">
        <title>Hydrolytic Capabilities as a Key to Environmental Success: Chitinolytic and Cellulolytic Acidobacteria From Acidic Sub-arctic Soils and Boreal Peatlands.</title>
        <authorList>
            <person name="Belova S.E."/>
            <person name="Ravin N.V."/>
            <person name="Pankratov T.A."/>
            <person name="Rakitin A.L."/>
            <person name="Ivanova A.A."/>
            <person name="Beletsky A.V."/>
            <person name="Mardanov A.V."/>
            <person name="Sinninghe Damste J.S."/>
            <person name="Dedysh S.N."/>
        </authorList>
    </citation>
    <scope>NUCLEOTIDE SEQUENCE [LARGE SCALE GENOMIC DNA]</scope>
    <source>
        <strain evidence="5 6">SBC82</strain>
    </source>
</reference>
<organism evidence="5 6">
    <name type="scientific">Acidisarcina polymorpha</name>
    <dbReference type="NCBI Taxonomy" id="2211140"/>
    <lineage>
        <taxon>Bacteria</taxon>
        <taxon>Pseudomonadati</taxon>
        <taxon>Acidobacteriota</taxon>
        <taxon>Terriglobia</taxon>
        <taxon>Terriglobales</taxon>
        <taxon>Acidobacteriaceae</taxon>
        <taxon>Acidisarcina</taxon>
    </lineage>
</organism>
<keyword evidence="2 3" id="KW-0802">TPR repeat</keyword>
<dbReference type="PANTHER" id="PTHR44858:SF1">
    <property type="entry name" value="UDP-N-ACETYLGLUCOSAMINE--PEPTIDE N-ACETYLGLUCOSAMINYLTRANSFERASE SPINDLY-RELATED"/>
    <property type="match status" value="1"/>
</dbReference>
<accession>A0A2Z5G553</accession>
<dbReference type="Pfam" id="PF14559">
    <property type="entry name" value="TPR_19"/>
    <property type="match status" value="1"/>
</dbReference>
<feature type="region of interest" description="Disordered" evidence="4">
    <location>
        <begin position="360"/>
        <end position="382"/>
    </location>
</feature>
<feature type="repeat" description="TPR" evidence="3">
    <location>
        <begin position="196"/>
        <end position="229"/>
    </location>
</feature>
<dbReference type="AlphaFoldDB" id="A0A2Z5G553"/>
<feature type="repeat" description="TPR" evidence="3">
    <location>
        <begin position="56"/>
        <end position="89"/>
    </location>
</feature>
<dbReference type="PROSITE" id="PS50005">
    <property type="entry name" value="TPR"/>
    <property type="match status" value="5"/>
</dbReference>
<evidence type="ECO:0000256" key="4">
    <source>
        <dbReference type="SAM" id="MobiDB-lite"/>
    </source>
</evidence>